<dbReference type="RefSeq" id="WP_212699548.1">
    <property type="nucleotide sequence ID" value="NZ_JADMKU010000002.1"/>
</dbReference>
<accession>A0ABS5HM86</accession>
<evidence type="ECO:0000256" key="1">
    <source>
        <dbReference type="SAM" id="MobiDB-lite"/>
    </source>
</evidence>
<dbReference type="NCBIfam" id="NF038133">
    <property type="entry name" value="choice_anch_L"/>
    <property type="match status" value="2"/>
</dbReference>
<dbReference type="InterPro" id="IPR049804">
    <property type="entry name" value="Choice_anch_L"/>
</dbReference>
<keyword evidence="4" id="KW-1185">Reference proteome</keyword>
<dbReference type="CDD" id="cd00081">
    <property type="entry name" value="Hint"/>
    <property type="match status" value="1"/>
</dbReference>
<protein>
    <submittedName>
        <fullName evidence="3">Hint domain-containing protein</fullName>
    </submittedName>
</protein>
<proteinExistence type="predicted"/>
<dbReference type="SMART" id="SM00306">
    <property type="entry name" value="HintN"/>
    <property type="match status" value="1"/>
</dbReference>
<feature type="domain" description="Hint" evidence="2">
    <location>
        <begin position="373"/>
        <end position="467"/>
    </location>
</feature>
<dbReference type="Pfam" id="PF17963">
    <property type="entry name" value="Big_9"/>
    <property type="match status" value="1"/>
</dbReference>
<dbReference type="Proteomes" id="UP001195941">
    <property type="component" value="Unassembled WGS sequence"/>
</dbReference>
<evidence type="ECO:0000313" key="4">
    <source>
        <dbReference type="Proteomes" id="UP001195941"/>
    </source>
</evidence>
<feature type="compositionally biased region" description="Polar residues" evidence="1">
    <location>
        <begin position="115"/>
        <end position="131"/>
    </location>
</feature>
<evidence type="ECO:0000259" key="2">
    <source>
        <dbReference type="SMART" id="SM00306"/>
    </source>
</evidence>
<evidence type="ECO:0000313" key="3">
    <source>
        <dbReference type="EMBL" id="MBR9650033.1"/>
    </source>
</evidence>
<reference evidence="3 4" key="1">
    <citation type="journal article" date="2021" name="Arch. Microbiol.">
        <title>Thalassobius aquimarinus sp. nov., isolated from the Sea of Japan seashore.</title>
        <authorList>
            <person name="Kurilenko V.V."/>
            <person name="Romanenko L.A."/>
            <person name="Chernysheva N.Y."/>
            <person name="Velansky P.V."/>
            <person name="Tekutyeva L.A."/>
            <person name="Isaeva M.P."/>
            <person name="Mikhailov V.V."/>
        </authorList>
    </citation>
    <scope>NUCLEOTIDE SEQUENCE [LARGE SCALE GENOMIC DNA]</scope>
    <source>
        <strain evidence="3 4">KMM 8518</strain>
    </source>
</reference>
<comment type="caution">
    <text evidence="3">The sequence shown here is derived from an EMBL/GenBank/DDBJ whole genome shotgun (WGS) entry which is preliminary data.</text>
</comment>
<dbReference type="InterPro" id="IPR028992">
    <property type="entry name" value="Hedgehog/Intein_dom"/>
</dbReference>
<feature type="region of interest" description="Disordered" evidence="1">
    <location>
        <begin position="90"/>
        <end position="131"/>
    </location>
</feature>
<dbReference type="Pfam" id="PF13403">
    <property type="entry name" value="Hint_2"/>
    <property type="match status" value="1"/>
</dbReference>
<dbReference type="InterPro" id="IPR036844">
    <property type="entry name" value="Hint_dom_sf"/>
</dbReference>
<organism evidence="3 4">
    <name type="scientific">Thalassovita aquimarina</name>
    <dbReference type="NCBI Taxonomy" id="2785917"/>
    <lineage>
        <taxon>Bacteria</taxon>
        <taxon>Pseudomonadati</taxon>
        <taxon>Pseudomonadota</taxon>
        <taxon>Alphaproteobacteria</taxon>
        <taxon>Rhodobacterales</taxon>
        <taxon>Roseobacteraceae</taxon>
        <taxon>Thalassovita</taxon>
    </lineage>
</organism>
<dbReference type="Gene3D" id="2.170.16.10">
    <property type="entry name" value="Hedgehog/Intein (Hint) domain"/>
    <property type="match status" value="1"/>
</dbReference>
<feature type="compositionally biased region" description="Gly residues" evidence="1">
    <location>
        <begin position="98"/>
        <end position="109"/>
    </location>
</feature>
<dbReference type="InterPro" id="IPR003587">
    <property type="entry name" value="Hint_dom_N"/>
</dbReference>
<name>A0ABS5HM86_9RHOB</name>
<sequence>MPTAQELTIDTSASAVEMAEEIFGDGVTVVSATYSGDSQSSGIYSDGDSVAADVTPGDTGVILSTGHATDFTNGSSNQWGGWNGLNGWGSNGNSGNWGNNGNGNGGNWGNAGNSTDTNQAADTSTNTSGVNNNADFNAAAGTNTYDASFLDVEFIPDGDTMTFQFVFSSEEYPEFTESLYQDFIGVWVNDEFVQLGIGDGDIDPANINGGNNQSLFISNLNDEYNTEMDGFTATMTLTMSVNPGEVNSIRIGIADVSDSSYDSNLLIAGGSIQTTLIAADDVVDIAPDGSKAVDVTANDDGPAGSSLTLTHINGQAVTAGSVVTLSSGQELQVNADGTITVIADGDEESAVFSYTVESDTGVSDSAFVTINQVPCFVAGTCIRTPDGGVPVERLRPGDLVMTRDNGAQPVSWVGSREVAARGDYAPVRIVRNTFGNHREVWVSPLHRVLVRDSLSELLFGDREVLVAARELVNGHSVQQVESESVTYVHVMFDEHQIIWSEGLETESFLPGPQMCNSFERDTMTEICELFPELDPESGEGYGPAARRTLRGYEARLISRGLEVA</sequence>
<gene>
    <name evidence="3" type="ORF">IT775_02715</name>
</gene>
<dbReference type="EMBL" id="JADMKU010000002">
    <property type="protein sequence ID" value="MBR9650033.1"/>
    <property type="molecule type" value="Genomic_DNA"/>
</dbReference>
<dbReference type="SUPFAM" id="SSF51294">
    <property type="entry name" value="Hedgehog/intein (Hint) domain"/>
    <property type="match status" value="1"/>
</dbReference>